<feature type="transmembrane region" description="Helical" evidence="1">
    <location>
        <begin position="192"/>
        <end position="209"/>
    </location>
</feature>
<feature type="transmembrane region" description="Helical" evidence="1">
    <location>
        <begin position="72"/>
        <end position="91"/>
    </location>
</feature>
<comment type="caution">
    <text evidence="2">The sequence shown here is derived from an EMBL/GenBank/DDBJ whole genome shotgun (WGS) entry which is preliminary data.</text>
</comment>
<feature type="transmembrane region" description="Helical" evidence="1">
    <location>
        <begin position="404"/>
        <end position="424"/>
    </location>
</feature>
<accession>A0A0B2AD69</accession>
<organism evidence="2 3">
    <name type="scientific">Sinomonas humi</name>
    <dbReference type="NCBI Taxonomy" id="1338436"/>
    <lineage>
        <taxon>Bacteria</taxon>
        <taxon>Bacillati</taxon>
        <taxon>Actinomycetota</taxon>
        <taxon>Actinomycetes</taxon>
        <taxon>Micrococcales</taxon>
        <taxon>Micrococcaceae</taxon>
        <taxon>Sinomonas</taxon>
    </lineage>
</organism>
<feature type="transmembrane region" description="Helical" evidence="1">
    <location>
        <begin position="131"/>
        <end position="152"/>
    </location>
</feature>
<keyword evidence="3" id="KW-1185">Reference proteome</keyword>
<keyword evidence="1" id="KW-0812">Transmembrane</keyword>
<evidence type="ECO:0000313" key="3">
    <source>
        <dbReference type="Proteomes" id="UP000030982"/>
    </source>
</evidence>
<feature type="transmembrane region" description="Helical" evidence="1">
    <location>
        <begin position="330"/>
        <end position="348"/>
    </location>
</feature>
<sequence length="501" mass="53479">MPPSFIAALTFERVRFLASMGWSMPLRALTWVAATAVLLLGFVTFTIGLVIFTLLRTLPMEATVTARADPGTLVAVGAILLNVYVSVAALLREVLGPRRLAVQRSPNQSLFRALDVEKRHYFLVHAAPRSLLVAVFTAAVSTSALCVCSGDLSPFLVMTLAGAPLASALPVLALSAWLAIHAPRPSVLSRQIILHGFAAVLISVPAYATARAVSREKSWWPPTVFPEHWDVAVGFVSLGIDVASVIVLRRSWIKMSRESFVHSRKILPLPRRGIDSISNALWIHLTHSRYLRMAANVSWLLITGSVVVAALRIGGLRVEEFPLGRNIDSLLTWLAFMAGLTVADFVSRDNGAVVLIPRLRFMWESGADVRTVVAAVLIGQTAFAVTLVSPGAILLGWAVDGVPFWMAAPIVASTAAATILGGSLSRTTFSQADGSAEPSLASALITFLSAVPAAGTALAPRNIGLIGSVLYTLVLIGIAALCLRRRILHLPSSSSRSQPAM</sequence>
<dbReference type="EMBL" id="JTDL01000144">
    <property type="protein sequence ID" value="KHL01186.1"/>
    <property type="molecule type" value="Genomic_DNA"/>
</dbReference>
<name>A0A0B2AD69_9MICC</name>
<feature type="transmembrane region" description="Helical" evidence="1">
    <location>
        <begin position="297"/>
        <end position="318"/>
    </location>
</feature>
<feature type="transmembrane region" description="Helical" evidence="1">
    <location>
        <begin position="28"/>
        <end position="52"/>
    </location>
</feature>
<protein>
    <submittedName>
        <fullName evidence="2">Uncharacterized protein</fullName>
    </submittedName>
</protein>
<keyword evidence="1" id="KW-0472">Membrane</keyword>
<evidence type="ECO:0000256" key="1">
    <source>
        <dbReference type="SAM" id="Phobius"/>
    </source>
</evidence>
<reference evidence="2 3" key="1">
    <citation type="submission" date="2014-09" db="EMBL/GenBank/DDBJ databases">
        <title>Genome sequence of Sinomonas sp. MUSC 117.</title>
        <authorList>
            <person name="Lee L.-H."/>
        </authorList>
    </citation>
    <scope>NUCLEOTIDE SEQUENCE [LARGE SCALE GENOMIC DNA]</scope>
    <source>
        <strain evidence="2 3">MUSC 117</strain>
    </source>
</reference>
<proteinExistence type="predicted"/>
<dbReference type="STRING" id="1338436.LK10_17285"/>
<feature type="transmembrane region" description="Helical" evidence="1">
    <location>
        <begin position="158"/>
        <end position="180"/>
    </location>
</feature>
<keyword evidence="1" id="KW-1133">Transmembrane helix</keyword>
<gene>
    <name evidence="2" type="ORF">LK10_17285</name>
</gene>
<feature type="transmembrane region" description="Helical" evidence="1">
    <location>
        <begin position="463"/>
        <end position="483"/>
    </location>
</feature>
<feature type="transmembrane region" description="Helical" evidence="1">
    <location>
        <begin position="229"/>
        <end position="248"/>
    </location>
</feature>
<feature type="transmembrane region" description="Helical" evidence="1">
    <location>
        <begin position="436"/>
        <end position="457"/>
    </location>
</feature>
<evidence type="ECO:0000313" key="2">
    <source>
        <dbReference type="EMBL" id="KHL01186.1"/>
    </source>
</evidence>
<dbReference type="AlphaFoldDB" id="A0A0B2AD69"/>
<dbReference type="Proteomes" id="UP000030982">
    <property type="component" value="Unassembled WGS sequence"/>
</dbReference>
<feature type="transmembrane region" description="Helical" evidence="1">
    <location>
        <begin position="369"/>
        <end position="398"/>
    </location>
</feature>